<dbReference type="Pfam" id="PF00232">
    <property type="entry name" value="Glyco_hydro_1"/>
    <property type="match status" value="1"/>
</dbReference>
<comment type="similarity">
    <text evidence="1 4">Belongs to the glycosyl hydrolase 1 family.</text>
</comment>
<dbReference type="InterPro" id="IPR001360">
    <property type="entry name" value="Glyco_hydro_1"/>
</dbReference>
<dbReference type="PROSITE" id="PS00653">
    <property type="entry name" value="GLYCOSYL_HYDROL_F1_2"/>
    <property type="match status" value="1"/>
</dbReference>
<evidence type="ECO:0000256" key="4">
    <source>
        <dbReference type="RuleBase" id="RU003690"/>
    </source>
</evidence>
<organism evidence="6 7">
    <name type="scientific">Bicyclus anynana</name>
    <name type="common">Squinting bush brown butterfly</name>
    <dbReference type="NCBI Taxonomy" id="110368"/>
    <lineage>
        <taxon>Eukaryota</taxon>
        <taxon>Metazoa</taxon>
        <taxon>Ecdysozoa</taxon>
        <taxon>Arthropoda</taxon>
        <taxon>Hexapoda</taxon>
        <taxon>Insecta</taxon>
        <taxon>Pterygota</taxon>
        <taxon>Neoptera</taxon>
        <taxon>Endopterygota</taxon>
        <taxon>Lepidoptera</taxon>
        <taxon>Glossata</taxon>
        <taxon>Ditrysia</taxon>
        <taxon>Papilionoidea</taxon>
        <taxon>Nymphalidae</taxon>
        <taxon>Satyrinae</taxon>
        <taxon>Satyrini</taxon>
        <taxon>Mycalesina</taxon>
        <taxon>Bicyclus</taxon>
    </lineage>
</organism>
<name>A0ABM3LWE4_BICAN</name>
<evidence type="ECO:0000313" key="6">
    <source>
        <dbReference type="Proteomes" id="UP001652582"/>
    </source>
</evidence>
<dbReference type="InterPro" id="IPR017853">
    <property type="entry name" value="GH"/>
</dbReference>
<keyword evidence="6" id="KW-1185">Reference proteome</keyword>
<dbReference type="GeneID" id="112056171"/>
<reference evidence="6" key="1">
    <citation type="submission" date="2025-05" db="UniProtKB">
        <authorList>
            <consortium name="RefSeq"/>
        </authorList>
    </citation>
    <scope>NUCLEOTIDE SEQUENCE [LARGE SCALE GENOMIC DNA]</scope>
</reference>
<sequence length="537" mass="61153">MTMLSRVAVVLCATLHISRAIDTSFPPFFKFGAATSAYQVEGAWNTDGKGENVWDLYLHTHPGKAHNATGDVAADSYHQWREDVKAAADMKLHFYRFSINWARVLPTGFSNELNDAGVKYYSELIDALLAAGIEPMVTLYHWDLPVNIQNLGGWTNPLIVDWFGEYARIIYSLYASRVKIWLTINEPNVFCDIFYISGESAPGIKEPVLAPYLCNKHTMLAHARAYRIFDQEFRPRYTGKVSLANNVLNIEPASPKYEKLAELGREHQTGRYSHPIFSKHGGWPPSIEKLMLELSLKQGHKESRLPPFTKEEIEYVRGTADFYGLNYYTTYIIRPAKLDDKPGVWFLTGSPELGAVLENPSNAQYGASPTLPVAPKGLRRVMAWLRRQYGDIDIFITENGFTSSGHELEDYHRVDFYKKHLKEVLLSMKVDNVSVTGYAAWSLVDDFEWLSGYTALFGLYEIDFDHPNRTRTPRLSSYYYACVIEHRTLAFPDSCYQKHISRLRKRKARSRGQISAKFSIVLNAVLVLLSISICQLL</sequence>
<keyword evidence="3" id="KW-0326">Glycosidase</keyword>
<keyword evidence="2" id="KW-0378">Hydrolase</keyword>
<evidence type="ECO:0000256" key="5">
    <source>
        <dbReference type="SAM" id="SignalP"/>
    </source>
</evidence>
<dbReference type="Gene3D" id="3.20.20.80">
    <property type="entry name" value="Glycosidases"/>
    <property type="match status" value="1"/>
</dbReference>
<dbReference type="PRINTS" id="PR00131">
    <property type="entry name" value="GLHYDRLASE1"/>
</dbReference>
<evidence type="ECO:0000256" key="3">
    <source>
        <dbReference type="ARBA" id="ARBA00023295"/>
    </source>
</evidence>
<dbReference type="PANTHER" id="PTHR10353:SF36">
    <property type="entry name" value="LP05116P"/>
    <property type="match status" value="1"/>
</dbReference>
<dbReference type="PANTHER" id="PTHR10353">
    <property type="entry name" value="GLYCOSYL HYDROLASE"/>
    <property type="match status" value="1"/>
</dbReference>
<evidence type="ECO:0000256" key="1">
    <source>
        <dbReference type="ARBA" id="ARBA00010838"/>
    </source>
</evidence>
<protein>
    <submittedName>
        <fullName evidence="7">Myrosinase 1</fullName>
    </submittedName>
</protein>
<dbReference type="Proteomes" id="UP001652582">
    <property type="component" value="Chromosome 2"/>
</dbReference>
<evidence type="ECO:0000256" key="2">
    <source>
        <dbReference type="ARBA" id="ARBA00022801"/>
    </source>
</evidence>
<feature type="signal peptide" evidence="5">
    <location>
        <begin position="1"/>
        <end position="20"/>
    </location>
</feature>
<dbReference type="SUPFAM" id="SSF51445">
    <property type="entry name" value="(Trans)glycosidases"/>
    <property type="match status" value="1"/>
</dbReference>
<feature type="chain" id="PRO_5045082255" evidence="5">
    <location>
        <begin position="21"/>
        <end position="537"/>
    </location>
</feature>
<dbReference type="RefSeq" id="XP_052743377.1">
    <property type="nucleotide sequence ID" value="XM_052887417.1"/>
</dbReference>
<accession>A0ABM3LWE4</accession>
<gene>
    <name evidence="7" type="primary">LOC112056171</name>
</gene>
<evidence type="ECO:0000313" key="7">
    <source>
        <dbReference type="RefSeq" id="XP_052743377.1"/>
    </source>
</evidence>
<proteinExistence type="inferred from homology"/>
<reference evidence="7" key="2">
    <citation type="submission" date="2025-08" db="UniProtKB">
        <authorList>
            <consortium name="RefSeq"/>
        </authorList>
    </citation>
    <scope>IDENTIFICATION</scope>
</reference>
<keyword evidence="5" id="KW-0732">Signal</keyword>
<dbReference type="InterPro" id="IPR033132">
    <property type="entry name" value="GH_1_N_CS"/>
</dbReference>